<protein>
    <submittedName>
        <fullName evidence="2">Uncharacterized protein</fullName>
    </submittedName>
</protein>
<evidence type="ECO:0000256" key="1">
    <source>
        <dbReference type="SAM" id="SignalP"/>
    </source>
</evidence>
<organism evidence="2 3">
    <name type="scientific">Rotaria sordida</name>
    <dbReference type="NCBI Taxonomy" id="392033"/>
    <lineage>
        <taxon>Eukaryota</taxon>
        <taxon>Metazoa</taxon>
        <taxon>Spiralia</taxon>
        <taxon>Gnathifera</taxon>
        <taxon>Rotifera</taxon>
        <taxon>Eurotatoria</taxon>
        <taxon>Bdelloidea</taxon>
        <taxon>Philodinida</taxon>
        <taxon>Philodinidae</taxon>
        <taxon>Rotaria</taxon>
    </lineage>
</organism>
<feature type="signal peptide" evidence="1">
    <location>
        <begin position="1"/>
        <end position="21"/>
    </location>
</feature>
<dbReference type="EMBL" id="CAJNOL010000494">
    <property type="protein sequence ID" value="CAF1090233.1"/>
    <property type="molecule type" value="Genomic_DNA"/>
</dbReference>
<dbReference type="Proteomes" id="UP000663870">
    <property type="component" value="Unassembled WGS sequence"/>
</dbReference>
<sequence>MKVYCISLILLFFSLLGIISSQSETINDEQQLINEGRILPALVTIVPRLVAALGPRVSLFVTCMGADFTLQCGQKMLDCSTRGKAPWDCIGGLTCSGKSALKCARTAG</sequence>
<feature type="chain" id="PRO_5032314234" evidence="1">
    <location>
        <begin position="22"/>
        <end position="108"/>
    </location>
</feature>
<evidence type="ECO:0000313" key="3">
    <source>
        <dbReference type="Proteomes" id="UP000663870"/>
    </source>
</evidence>
<proteinExistence type="predicted"/>
<accession>A0A814NC74</accession>
<keyword evidence="1" id="KW-0732">Signal</keyword>
<name>A0A814NC74_9BILA</name>
<gene>
    <name evidence="2" type="ORF">JXQ802_LOCUS18650</name>
</gene>
<dbReference type="AlphaFoldDB" id="A0A814NC74"/>
<keyword evidence="3" id="KW-1185">Reference proteome</keyword>
<evidence type="ECO:0000313" key="2">
    <source>
        <dbReference type="EMBL" id="CAF1090233.1"/>
    </source>
</evidence>
<reference evidence="2" key="1">
    <citation type="submission" date="2021-02" db="EMBL/GenBank/DDBJ databases">
        <authorList>
            <person name="Nowell W R."/>
        </authorList>
    </citation>
    <scope>NUCLEOTIDE SEQUENCE</scope>
</reference>
<comment type="caution">
    <text evidence="2">The sequence shown here is derived from an EMBL/GenBank/DDBJ whole genome shotgun (WGS) entry which is preliminary data.</text>
</comment>